<dbReference type="Proteomes" id="UP000251993">
    <property type="component" value="Chromosome"/>
</dbReference>
<evidence type="ECO:0000259" key="1">
    <source>
        <dbReference type="Pfam" id="PF03781"/>
    </source>
</evidence>
<dbReference type="Gene3D" id="3.90.1580.10">
    <property type="entry name" value="paralog of FGE (formylglycine-generating enzyme)"/>
    <property type="match status" value="1"/>
</dbReference>
<dbReference type="GO" id="GO:0120147">
    <property type="term" value="F:formylglycine-generating oxidase activity"/>
    <property type="evidence" value="ECO:0007669"/>
    <property type="project" value="TreeGrafter"/>
</dbReference>
<dbReference type="KEGG" id="run:DR864_00755"/>
<organism evidence="2 3">
    <name type="scientific">Runella rosea</name>
    <dbReference type="NCBI Taxonomy" id="2259595"/>
    <lineage>
        <taxon>Bacteria</taxon>
        <taxon>Pseudomonadati</taxon>
        <taxon>Bacteroidota</taxon>
        <taxon>Cytophagia</taxon>
        <taxon>Cytophagales</taxon>
        <taxon>Spirosomataceae</taxon>
        <taxon>Runella</taxon>
    </lineage>
</organism>
<evidence type="ECO:0000313" key="3">
    <source>
        <dbReference type="Proteomes" id="UP000251993"/>
    </source>
</evidence>
<dbReference type="PANTHER" id="PTHR23150:SF19">
    <property type="entry name" value="FORMYLGLYCINE-GENERATING ENZYME"/>
    <property type="match status" value="1"/>
</dbReference>
<dbReference type="SUPFAM" id="SSF56436">
    <property type="entry name" value="C-type lectin-like"/>
    <property type="match status" value="1"/>
</dbReference>
<dbReference type="PANTHER" id="PTHR23150">
    <property type="entry name" value="SULFATASE MODIFYING FACTOR 1, 2"/>
    <property type="match status" value="1"/>
</dbReference>
<proteinExistence type="predicted"/>
<dbReference type="InterPro" id="IPR051043">
    <property type="entry name" value="Sulfatase_Mod_Factor_Kinase"/>
</dbReference>
<reference evidence="2 3" key="1">
    <citation type="submission" date="2018-07" db="EMBL/GenBank/DDBJ databases">
        <title>Genome sequencing of Runella.</title>
        <authorList>
            <person name="Baek M.-G."/>
            <person name="Yi H."/>
        </authorList>
    </citation>
    <scope>NUCLEOTIDE SEQUENCE [LARGE SCALE GENOMIC DNA]</scope>
    <source>
        <strain evidence="2 3">HYN0085</strain>
    </source>
</reference>
<keyword evidence="3" id="KW-1185">Reference proteome</keyword>
<dbReference type="InterPro" id="IPR005532">
    <property type="entry name" value="SUMF_dom"/>
</dbReference>
<accession>A0A344TCI5</accession>
<feature type="domain" description="Sulfatase-modifying factor enzyme-like" evidence="1">
    <location>
        <begin position="37"/>
        <end position="278"/>
    </location>
</feature>
<dbReference type="Pfam" id="PF03781">
    <property type="entry name" value="FGE-sulfatase"/>
    <property type="match status" value="1"/>
</dbReference>
<evidence type="ECO:0000313" key="2">
    <source>
        <dbReference type="EMBL" id="AXE16356.1"/>
    </source>
</evidence>
<dbReference type="InterPro" id="IPR042095">
    <property type="entry name" value="SUMF_sf"/>
</dbReference>
<gene>
    <name evidence="2" type="ORF">DR864_00755</name>
</gene>
<name>A0A344TCI5_9BACT</name>
<dbReference type="OrthoDB" id="1491336at2"/>
<dbReference type="AlphaFoldDB" id="A0A344TCI5"/>
<dbReference type="RefSeq" id="WP_114065143.1">
    <property type="nucleotide sequence ID" value="NZ_CP030850.1"/>
</dbReference>
<dbReference type="EMBL" id="CP030850">
    <property type="protein sequence ID" value="AXE16356.1"/>
    <property type="molecule type" value="Genomic_DNA"/>
</dbReference>
<dbReference type="InterPro" id="IPR016187">
    <property type="entry name" value="CTDL_fold"/>
</dbReference>
<protein>
    <submittedName>
        <fullName evidence="2">Formylglycine-generating enzyme family protein</fullName>
    </submittedName>
</protein>
<sequence>MFLKHLSWFTLFSVPLLAQEKLENYTQKISGSNVTYDLVAIKGGEFTMGSPAKEKGRKEDEGPQHTVKIEPFWMGKYEIQWDLYDLFTTKNIEIEMAKRHPDPENSLAKTDGSTRPSAAYVDMSFGMGRSEYPAINMTQYAAIYFCKWLYEKTGVFYRLPTEAEWEYACRAGTNTAYSFGDDPKLLDEYGWYKGNSNNGYKKIGTKKPNPWGLHDMHGNVMEWTLDQYVKDYYTKKSKGEVKEAFPKVTELYPTSVRGGSWDDDATVCRSANRIPSSPDWKIIDPQSPKSEWWMTSASFVGFRIVRPVKTPSKEEIAAYYNPPLIEDY</sequence>